<dbReference type="Gene3D" id="3.80.10.10">
    <property type="entry name" value="Ribonuclease Inhibitor"/>
    <property type="match status" value="1"/>
</dbReference>
<dbReference type="Proteomes" id="UP000717996">
    <property type="component" value="Unassembled WGS sequence"/>
</dbReference>
<organism evidence="3 4">
    <name type="scientific">Rhizopus oryzae</name>
    <name type="common">Mucormycosis agent</name>
    <name type="synonym">Rhizopus arrhizus var. delemar</name>
    <dbReference type="NCBI Taxonomy" id="64495"/>
    <lineage>
        <taxon>Eukaryota</taxon>
        <taxon>Fungi</taxon>
        <taxon>Fungi incertae sedis</taxon>
        <taxon>Mucoromycota</taxon>
        <taxon>Mucoromycotina</taxon>
        <taxon>Mucoromycetes</taxon>
        <taxon>Mucorales</taxon>
        <taxon>Mucorineae</taxon>
        <taxon>Rhizopodaceae</taxon>
        <taxon>Rhizopus</taxon>
    </lineage>
</organism>
<protein>
    <submittedName>
        <fullName evidence="3">Uncharacterized protein</fullName>
    </submittedName>
</protein>
<accession>A0A9P6Y614</accession>
<proteinExistence type="predicted"/>
<evidence type="ECO:0000313" key="3">
    <source>
        <dbReference type="EMBL" id="KAG1540335.1"/>
    </source>
</evidence>
<dbReference type="AlphaFoldDB" id="A0A9P6Y614"/>
<name>A0A9P6Y614_RHIOR</name>
<dbReference type="EMBL" id="JAANIT010001430">
    <property type="protein sequence ID" value="KAG1540335.1"/>
    <property type="molecule type" value="Genomic_DNA"/>
</dbReference>
<evidence type="ECO:0000313" key="4">
    <source>
        <dbReference type="Proteomes" id="UP000717996"/>
    </source>
</evidence>
<keyword evidence="2" id="KW-0677">Repeat</keyword>
<gene>
    <name evidence="3" type="ORF">G6F51_008583</name>
</gene>
<keyword evidence="1" id="KW-0433">Leucine-rich repeat</keyword>
<evidence type="ECO:0000256" key="1">
    <source>
        <dbReference type="ARBA" id="ARBA00022614"/>
    </source>
</evidence>
<sequence>MKEWSAKSRTQGNSITINVSGVNRGIIIASSKVVLESHKVIRFGKKFPRPSLNGLIYREHIKNHQDASAGPLLSEICIKYIDTVIDSNTLNDFKKNTRKVPDCDEEEATFDFLEAVLKAIHVSYLVKHDLCDGKATFNSLLLYPFLNAVCFFVAESVAESNVEFKIETEVALLETSSHFRSNDKAKCSFDHYKSAYGSLTMMKNLADEYYFATAETFSKLKILFIHAADDKLFLRRIRFVQECSMSEMWEEKVLEINPSHSTKSVFIPKCISLYLYMKEELSKMTSCVLQLKSEHEEALKECRFRATKPSPTLKSVRIASLAIPFLRTLISLQLQNNQLTILPKELWRLEHLHEPNLGHNQLTEFPSNVGSLTHLFELYFHNNQVQQIPSQLRQLKGLSILDLTDNQLHCLPMTVRQLDLQRCWLDNNPIDAQPRSS</sequence>
<dbReference type="SUPFAM" id="SSF52058">
    <property type="entry name" value="L domain-like"/>
    <property type="match status" value="1"/>
</dbReference>
<reference evidence="3" key="1">
    <citation type="journal article" date="2020" name="Microb. Genom.">
        <title>Genetic diversity of clinical and environmental Mucorales isolates obtained from an investigation of mucormycosis cases among solid organ transplant recipients.</title>
        <authorList>
            <person name="Nguyen M.H."/>
            <person name="Kaul D."/>
            <person name="Muto C."/>
            <person name="Cheng S.J."/>
            <person name="Richter R.A."/>
            <person name="Bruno V.M."/>
            <person name="Liu G."/>
            <person name="Beyhan S."/>
            <person name="Sundermann A.J."/>
            <person name="Mounaud S."/>
            <person name="Pasculle A.W."/>
            <person name="Nierman W.C."/>
            <person name="Driscoll E."/>
            <person name="Cumbie R."/>
            <person name="Clancy C.J."/>
            <person name="Dupont C.L."/>
        </authorList>
    </citation>
    <scope>NUCLEOTIDE SEQUENCE</scope>
    <source>
        <strain evidence="3">GL16</strain>
    </source>
</reference>
<dbReference type="PANTHER" id="PTHR48051">
    <property type="match status" value="1"/>
</dbReference>
<dbReference type="OrthoDB" id="2206777at2759"/>
<dbReference type="InterPro" id="IPR032675">
    <property type="entry name" value="LRR_dom_sf"/>
</dbReference>
<dbReference type="PANTHER" id="PTHR48051:SF1">
    <property type="entry name" value="RAS SUPPRESSOR PROTEIN 1"/>
    <property type="match status" value="1"/>
</dbReference>
<evidence type="ECO:0000256" key="2">
    <source>
        <dbReference type="ARBA" id="ARBA00022737"/>
    </source>
</evidence>
<dbReference type="InterPro" id="IPR003591">
    <property type="entry name" value="Leu-rich_rpt_typical-subtyp"/>
</dbReference>
<dbReference type="GO" id="GO:0005737">
    <property type="term" value="C:cytoplasm"/>
    <property type="evidence" value="ECO:0007669"/>
    <property type="project" value="TreeGrafter"/>
</dbReference>
<dbReference type="InterPro" id="IPR050216">
    <property type="entry name" value="LRR_domain-containing"/>
</dbReference>
<comment type="caution">
    <text evidence="3">The sequence shown here is derived from an EMBL/GenBank/DDBJ whole genome shotgun (WGS) entry which is preliminary data.</text>
</comment>
<dbReference type="SMART" id="SM00369">
    <property type="entry name" value="LRR_TYP"/>
    <property type="match status" value="3"/>
</dbReference>